<dbReference type="Proteomes" id="UP000593564">
    <property type="component" value="Unassembled WGS sequence"/>
</dbReference>
<reference evidence="2 3" key="2">
    <citation type="submission" date="2020-07" db="EMBL/GenBank/DDBJ databases">
        <title>Genome assembly of wild tea tree DASZ reveals pedigree and selection history of tea varieties.</title>
        <authorList>
            <person name="Zhang W."/>
        </authorList>
    </citation>
    <scope>NUCLEOTIDE SEQUENCE [LARGE SCALE GENOMIC DNA]</scope>
    <source>
        <strain evidence="3">cv. G240</strain>
        <tissue evidence="2">Leaf</tissue>
    </source>
</reference>
<proteinExistence type="predicted"/>
<organism evidence="2 3">
    <name type="scientific">Camellia sinensis</name>
    <name type="common">Tea plant</name>
    <name type="synonym">Thea sinensis</name>
    <dbReference type="NCBI Taxonomy" id="4442"/>
    <lineage>
        <taxon>Eukaryota</taxon>
        <taxon>Viridiplantae</taxon>
        <taxon>Streptophyta</taxon>
        <taxon>Embryophyta</taxon>
        <taxon>Tracheophyta</taxon>
        <taxon>Spermatophyta</taxon>
        <taxon>Magnoliopsida</taxon>
        <taxon>eudicotyledons</taxon>
        <taxon>Gunneridae</taxon>
        <taxon>Pentapetalae</taxon>
        <taxon>asterids</taxon>
        <taxon>Ericales</taxon>
        <taxon>Theaceae</taxon>
        <taxon>Camellia</taxon>
    </lineage>
</organism>
<evidence type="ECO:0000256" key="1">
    <source>
        <dbReference type="SAM" id="MobiDB-lite"/>
    </source>
</evidence>
<dbReference type="EMBL" id="JACBKZ010000010">
    <property type="protein sequence ID" value="KAF5940859.1"/>
    <property type="molecule type" value="Genomic_DNA"/>
</dbReference>
<sequence length="141" mass="15853">MMGPRGLVLKSFSRKALVDKVLGRENNGYSAIHFLLFPPNKNSNNSSSESTTTFTLSHSQSKHQNFSKALLSQGPGCQASCWGRIAQSRASVQSTISRVHKDCRNMELQSLYDWPHWDIHRGTDNKQGNTSSHRGGYWERS</sequence>
<feature type="region of interest" description="Disordered" evidence="1">
    <location>
        <begin position="122"/>
        <end position="141"/>
    </location>
</feature>
<reference evidence="3" key="1">
    <citation type="journal article" date="2020" name="Nat. Commun.">
        <title>Genome assembly of wild tea tree DASZ reveals pedigree and selection history of tea varieties.</title>
        <authorList>
            <person name="Zhang W."/>
            <person name="Zhang Y."/>
            <person name="Qiu H."/>
            <person name="Guo Y."/>
            <person name="Wan H."/>
            <person name="Zhang X."/>
            <person name="Scossa F."/>
            <person name="Alseekh S."/>
            <person name="Zhang Q."/>
            <person name="Wang P."/>
            <person name="Xu L."/>
            <person name="Schmidt M.H."/>
            <person name="Jia X."/>
            <person name="Li D."/>
            <person name="Zhu A."/>
            <person name="Guo F."/>
            <person name="Chen W."/>
            <person name="Ni D."/>
            <person name="Usadel B."/>
            <person name="Fernie A.R."/>
            <person name="Wen W."/>
        </authorList>
    </citation>
    <scope>NUCLEOTIDE SEQUENCE [LARGE SCALE GENOMIC DNA]</scope>
    <source>
        <strain evidence="3">cv. G240</strain>
    </source>
</reference>
<gene>
    <name evidence="2" type="ORF">HYC85_022026</name>
</gene>
<protein>
    <submittedName>
        <fullName evidence="2">Uncharacterized protein</fullName>
    </submittedName>
</protein>
<evidence type="ECO:0000313" key="3">
    <source>
        <dbReference type="Proteomes" id="UP000593564"/>
    </source>
</evidence>
<keyword evidence="3" id="KW-1185">Reference proteome</keyword>
<dbReference type="AlphaFoldDB" id="A0A7J7GJ70"/>
<accession>A0A7J7GJ70</accession>
<comment type="caution">
    <text evidence="2">The sequence shown here is derived from an EMBL/GenBank/DDBJ whole genome shotgun (WGS) entry which is preliminary data.</text>
</comment>
<name>A0A7J7GJ70_CAMSI</name>
<evidence type="ECO:0000313" key="2">
    <source>
        <dbReference type="EMBL" id="KAF5940859.1"/>
    </source>
</evidence>